<dbReference type="GO" id="GO:0005524">
    <property type="term" value="F:ATP binding"/>
    <property type="evidence" value="ECO:0007669"/>
    <property type="project" value="UniProtKB-KW"/>
</dbReference>
<dbReference type="Gene3D" id="3.40.50.880">
    <property type="match status" value="1"/>
</dbReference>
<evidence type="ECO:0000256" key="5">
    <source>
        <dbReference type="ARBA" id="ARBA00022598"/>
    </source>
</evidence>
<dbReference type="RefSeq" id="WP_007113011.1">
    <property type="nucleotide sequence ID" value="NZ_JH393258.1"/>
</dbReference>
<dbReference type="InterPro" id="IPR004484">
    <property type="entry name" value="CbiA/CobB_synth"/>
</dbReference>
<feature type="domain" description="CobQ/CobB/MinD/ParA nucleotide binding" evidence="11">
    <location>
        <begin position="12"/>
        <end position="189"/>
    </location>
</feature>
<dbReference type="AlphaFoldDB" id="A0A7U9GFA9"/>
<name>A0A7U9GFA9_9GAMM</name>
<evidence type="ECO:0000256" key="2">
    <source>
        <dbReference type="ARBA" id="ARBA00004953"/>
    </source>
</evidence>
<dbReference type="InterPro" id="IPR027417">
    <property type="entry name" value="P-loop_NTPase"/>
</dbReference>
<dbReference type="Proteomes" id="UP000005756">
    <property type="component" value="Unassembled WGS sequence"/>
</dbReference>
<feature type="domain" description="CobB/CobQ-like glutamine amidotransferase" evidence="12">
    <location>
        <begin position="248"/>
        <end position="428"/>
    </location>
</feature>
<evidence type="ECO:0000256" key="8">
    <source>
        <dbReference type="ARBA" id="ARBA00022842"/>
    </source>
</evidence>
<dbReference type="CDD" id="cd05388">
    <property type="entry name" value="CobB_N"/>
    <property type="match status" value="1"/>
</dbReference>
<keyword evidence="6" id="KW-0547">Nucleotide-binding</keyword>
<dbReference type="Pfam" id="PF01656">
    <property type="entry name" value="CbiA"/>
    <property type="match status" value="1"/>
</dbReference>
<reference evidence="13 14" key="1">
    <citation type="submission" date="2011-10" db="EMBL/GenBank/DDBJ databases">
        <authorList>
            <person name="Quillaguamn J."/>
            <person name="Guzmn D."/>
            <person name="Balderrama-Subieta A."/>
            <person name="Cardona-Ortuo C."/>
            <person name="Guevara-Martnez M."/>
            <person name="Callisaya-Quispe N."/>
        </authorList>
    </citation>
    <scope>NUCLEOTIDE SEQUENCE [LARGE SCALE GENOMIC DNA]</scope>
    <source>
        <strain evidence="13 14">LC1</strain>
    </source>
</reference>
<keyword evidence="8" id="KW-0460">Magnesium</keyword>
<feature type="region of interest" description="Disordered" evidence="10">
    <location>
        <begin position="374"/>
        <end position="404"/>
    </location>
</feature>
<sequence length="462" mass="49453">MSAPTTTCPALFIAAPASGQGKTTVTAGLARLLRNQGKVVRVFKTGPDYLDPQILAQASGQPVDQLDLWMAGEAYCRQRFYDAACEADLILVEGAMGLFDGEPSSADLAALFGIPLAIVMDVKGMAQTTAALVSGLASFRDDIHIAGLIANACGSARHRELIEDALPPSIPLLAAVPRDPELSLPERHLGLVQAAEIREDLEARFEAAAKALEAAGLLEALSALPPVSFSAPQEQLAPVQPVLKGHSIGVARDAAFSFIYQANLDLLEQMGATLRFFSPLTDSQLPECDALWLPGGYPELHAQTLADNSAMRGAIQAFFNADKPILAECGGLLYCLESLTGYDDVTHTLLGLLPGQGAMRGRRGCQGMQTAELPEGPVRGHAHHRSMAEGTPEPIAHGRRQRHPAPGEAIYRQKRLTATYLHLFFPNNPNAVARLFLSDPFLSSPTPAEQQFDSEEFIHATQ</sequence>
<accession>A0A7U9GFA9</accession>
<dbReference type="PANTHER" id="PTHR43873:SF1">
    <property type="entry name" value="COBYRINATE A,C-DIAMIDE SYNTHASE"/>
    <property type="match status" value="1"/>
</dbReference>
<dbReference type="SUPFAM" id="SSF52317">
    <property type="entry name" value="Class I glutamine amidotransferase-like"/>
    <property type="match status" value="1"/>
</dbReference>
<evidence type="ECO:0000256" key="4">
    <source>
        <dbReference type="ARBA" id="ARBA00022573"/>
    </source>
</evidence>
<protein>
    <submittedName>
        <fullName evidence="13">Cobyrinic acid A,C-diamide synthase</fullName>
    </submittedName>
</protein>
<dbReference type="SUPFAM" id="SSF52540">
    <property type="entry name" value="P-loop containing nucleoside triphosphate hydrolases"/>
    <property type="match status" value="1"/>
</dbReference>
<dbReference type="PANTHER" id="PTHR43873">
    <property type="entry name" value="COBYRINATE A,C-DIAMIDE SYNTHASE"/>
    <property type="match status" value="1"/>
</dbReference>
<keyword evidence="7" id="KW-0067">ATP-binding</keyword>
<dbReference type="CDD" id="cd03130">
    <property type="entry name" value="GATase1_CobB"/>
    <property type="match status" value="1"/>
</dbReference>
<keyword evidence="9" id="KW-0315">Glutamine amidotransferase</keyword>
<dbReference type="GO" id="GO:0042242">
    <property type="term" value="F:cobyrinic acid a,c-diamide synthase activity"/>
    <property type="evidence" value="ECO:0007669"/>
    <property type="project" value="InterPro"/>
</dbReference>
<evidence type="ECO:0000256" key="3">
    <source>
        <dbReference type="ARBA" id="ARBA00006205"/>
    </source>
</evidence>
<gene>
    <name evidence="13" type="ORF">KUC_2043</name>
</gene>
<organism evidence="13 14">
    <name type="scientific">Vreelandella boliviensis LC1</name>
    <dbReference type="NCBI Taxonomy" id="1072583"/>
    <lineage>
        <taxon>Bacteria</taxon>
        <taxon>Pseudomonadati</taxon>
        <taxon>Pseudomonadota</taxon>
        <taxon>Gammaproteobacteria</taxon>
        <taxon>Oceanospirillales</taxon>
        <taxon>Halomonadaceae</taxon>
        <taxon>Vreelandella</taxon>
    </lineage>
</organism>
<evidence type="ECO:0000256" key="7">
    <source>
        <dbReference type="ARBA" id="ARBA00022840"/>
    </source>
</evidence>
<evidence type="ECO:0000256" key="9">
    <source>
        <dbReference type="ARBA" id="ARBA00022962"/>
    </source>
</evidence>
<evidence type="ECO:0000313" key="13">
    <source>
        <dbReference type="EMBL" id="EHJ92098.1"/>
    </source>
</evidence>
<dbReference type="Pfam" id="PF07685">
    <property type="entry name" value="GATase_3"/>
    <property type="match status" value="1"/>
</dbReference>
<dbReference type="GO" id="GO:0009236">
    <property type="term" value="P:cobalamin biosynthetic process"/>
    <property type="evidence" value="ECO:0007669"/>
    <property type="project" value="UniProtKB-KW"/>
</dbReference>
<dbReference type="EMBL" id="JH393258">
    <property type="protein sequence ID" value="EHJ92098.1"/>
    <property type="molecule type" value="Genomic_DNA"/>
</dbReference>
<dbReference type="NCBIfam" id="NF002204">
    <property type="entry name" value="PRK01077.1"/>
    <property type="match status" value="1"/>
</dbReference>
<evidence type="ECO:0000256" key="10">
    <source>
        <dbReference type="SAM" id="MobiDB-lite"/>
    </source>
</evidence>
<comment type="cofactor">
    <cofactor evidence="1">
        <name>Mg(2+)</name>
        <dbReference type="ChEBI" id="CHEBI:18420"/>
    </cofactor>
</comment>
<evidence type="ECO:0000256" key="1">
    <source>
        <dbReference type="ARBA" id="ARBA00001946"/>
    </source>
</evidence>
<dbReference type="NCBIfam" id="TIGR00379">
    <property type="entry name" value="cobB"/>
    <property type="match status" value="1"/>
</dbReference>
<evidence type="ECO:0000256" key="6">
    <source>
        <dbReference type="ARBA" id="ARBA00022741"/>
    </source>
</evidence>
<dbReference type="InterPro" id="IPR002586">
    <property type="entry name" value="CobQ/CobB/MinD/ParA_Nub-bd_dom"/>
</dbReference>
<comment type="pathway">
    <text evidence="2">Cofactor biosynthesis; adenosylcobalamin biosynthesis.</text>
</comment>
<keyword evidence="4" id="KW-0169">Cobalamin biosynthesis</keyword>
<evidence type="ECO:0000259" key="11">
    <source>
        <dbReference type="Pfam" id="PF01656"/>
    </source>
</evidence>
<dbReference type="InterPro" id="IPR029062">
    <property type="entry name" value="Class_I_gatase-like"/>
</dbReference>
<dbReference type="Gene3D" id="3.40.50.300">
    <property type="entry name" value="P-loop containing nucleotide triphosphate hydrolases"/>
    <property type="match status" value="2"/>
</dbReference>
<dbReference type="PROSITE" id="PS51274">
    <property type="entry name" value="GATASE_COBBQ"/>
    <property type="match status" value="1"/>
</dbReference>
<comment type="similarity">
    <text evidence="3">Belongs to the CobB/CobQ family. CobQ subfamily.</text>
</comment>
<evidence type="ECO:0000313" key="14">
    <source>
        <dbReference type="Proteomes" id="UP000005756"/>
    </source>
</evidence>
<proteinExistence type="inferred from homology"/>
<dbReference type="InterPro" id="IPR011698">
    <property type="entry name" value="GATase_3"/>
</dbReference>
<keyword evidence="5" id="KW-0436">Ligase</keyword>
<evidence type="ECO:0000259" key="12">
    <source>
        <dbReference type="Pfam" id="PF07685"/>
    </source>
</evidence>